<dbReference type="InterPro" id="IPR011010">
    <property type="entry name" value="DNA_brk_join_enz"/>
</dbReference>
<dbReference type="AlphaFoldDB" id="A0A430I046"/>
<dbReference type="GO" id="GO:0003677">
    <property type="term" value="F:DNA binding"/>
    <property type="evidence" value="ECO:0007669"/>
    <property type="project" value="UniProtKB-KW"/>
</dbReference>
<dbReference type="InterPro" id="IPR013762">
    <property type="entry name" value="Integrase-like_cat_sf"/>
</dbReference>
<evidence type="ECO:0000256" key="3">
    <source>
        <dbReference type="ARBA" id="ARBA00023125"/>
    </source>
</evidence>
<dbReference type="InterPro" id="IPR010998">
    <property type="entry name" value="Integrase_recombinase_N"/>
</dbReference>
<dbReference type="CDD" id="cd01189">
    <property type="entry name" value="INT_ICEBs1_C_like"/>
    <property type="match status" value="1"/>
</dbReference>
<keyword evidence="3" id="KW-0238">DNA-binding</keyword>
<dbReference type="PANTHER" id="PTHR30629">
    <property type="entry name" value="PROPHAGE INTEGRASE"/>
    <property type="match status" value="1"/>
</dbReference>
<accession>A0A430I046</accession>
<evidence type="ECO:0000256" key="6">
    <source>
        <dbReference type="SAM" id="Phobius"/>
    </source>
</evidence>
<evidence type="ECO:0000313" key="8">
    <source>
        <dbReference type="EMBL" id="RSZ64404.1"/>
    </source>
</evidence>
<dbReference type="Gene3D" id="1.10.150.130">
    <property type="match status" value="1"/>
</dbReference>
<feature type="region of interest" description="Disordered" evidence="5">
    <location>
        <begin position="1"/>
        <end position="26"/>
    </location>
</feature>
<dbReference type="Proteomes" id="UP000274907">
    <property type="component" value="Unassembled WGS sequence"/>
</dbReference>
<feature type="transmembrane region" description="Helical" evidence="6">
    <location>
        <begin position="389"/>
        <end position="410"/>
    </location>
</feature>
<name>A0A430I046_9CORY</name>
<dbReference type="InterPro" id="IPR002104">
    <property type="entry name" value="Integrase_catalytic"/>
</dbReference>
<keyword evidence="6" id="KW-0812">Transmembrane</keyword>
<evidence type="ECO:0000259" key="7">
    <source>
        <dbReference type="PROSITE" id="PS51898"/>
    </source>
</evidence>
<dbReference type="Pfam" id="PF00589">
    <property type="entry name" value="Phage_integrase"/>
    <property type="match status" value="1"/>
</dbReference>
<gene>
    <name evidence="8" type="ORF">EAH68_05270</name>
</gene>
<comment type="caution">
    <text evidence="8">The sequence shown here is derived from an EMBL/GenBank/DDBJ whole genome shotgun (WGS) entry which is preliminary data.</text>
</comment>
<keyword evidence="4" id="KW-0233">DNA recombination</keyword>
<evidence type="ECO:0000256" key="4">
    <source>
        <dbReference type="ARBA" id="ARBA00023172"/>
    </source>
</evidence>
<dbReference type="Gene3D" id="1.10.443.10">
    <property type="entry name" value="Intergrase catalytic core"/>
    <property type="match status" value="1"/>
</dbReference>
<organism evidence="8 9">
    <name type="scientific">Corynebacterium hylobatis</name>
    <dbReference type="NCBI Taxonomy" id="1859290"/>
    <lineage>
        <taxon>Bacteria</taxon>
        <taxon>Bacillati</taxon>
        <taxon>Actinomycetota</taxon>
        <taxon>Actinomycetes</taxon>
        <taxon>Mycobacteriales</taxon>
        <taxon>Corynebacteriaceae</taxon>
        <taxon>Corynebacterium</taxon>
    </lineage>
</organism>
<evidence type="ECO:0000313" key="9">
    <source>
        <dbReference type="Proteomes" id="UP000274907"/>
    </source>
</evidence>
<comment type="similarity">
    <text evidence="1">Belongs to the 'phage' integrase family.</text>
</comment>
<feature type="domain" description="Tyr recombinase" evidence="7">
    <location>
        <begin position="180"/>
        <end position="372"/>
    </location>
</feature>
<dbReference type="RefSeq" id="WP_126120274.1">
    <property type="nucleotide sequence ID" value="NZ_RXHJ01000005.1"/>
</dbReference>
<evidence type="ECO:0000256" key="5">
    <source>
        <dbReference type="SAM" id="MobiDB-lite"/>
    </source>
</evidence>
<keyword evidence="2" id="KW-0229">DNA integration</keyword>
<evidence type="ECO:0000256" key="1">
    <source>
        <dbReference type="ARBA" id="ARBA00008857"/>
    </source>
</evidence>
<dbReference type="EMBL" id="RXHJ01000005">
    <property type="protein sequence ID" value="RSZ64404.1"/>
    <property type="molecule type" value="Genomic_DNA"/>
</dbReference>
<dbReference type="SUPFAM" id="SSF56349">
    <property type="entry name" value="DNA breaking-rejoining enzymes"/>
    <property type="match status" value="1"/>
</dbReference>
<dbReference type="PROSITE" id="PS51898">
    <property type="entry name" value="TYR_RECOMBINASE"/>
    <property type="match status" value="1"/>
</dbReference>
<keyword evidence="6" id="KW-1133">Transmembrane helix</keyword>
<evidence type="ECO:0000256" key="2">
    <source>
        <dbReference type="ARBA" id="ARBA00022908"/>
    </source>
</evidence>
<dbReference type="OrthoDB" id="1822491at2"/>
<dbReference type="PANTHER" id="PTHR30629:SF2">
    <property type="entry name" value="PROPHAGE INTEGRASE INTS-RELATED"/>
    <property type="match status" value="1"/>
</dbReference>
<reference evidence="8 9" key="1">
    <citation type="submission" date="2018-12" db="EMBL/GenBank/DDBJ databases">
        <title>YIM 101343 draft genome.</title>
        <authorList>
            <person name="Chen X."/>
        </authorList>
    </citation>
    <scope>NUCLEOTIDE SEQUENCE [LARGE SCALE GENOMIC DNA]</scope>
    <source>
        <strain evidence="8 9">YIM 101343</strain>
    </source>
</reference>
<dbReference type="GO" id="GO:0006310">
    <property type="term" value="P:DNA recombination"/>
    <property type="evidence" value="ECO:0007669"/>
    <property type="project" value="UniProtKB-KW"/>
</dbReference>
<keyword evidence="9" id="KW-1185">Reference proteome</keyword>
<dbReference type="GO" id="GO:0015074">
    <property type="term" value="P:DNA integration"/>
    <property type="evidence" value="ECO:0007669"/>
    <property type="project" value="UniProtKB-KW"/>
</dbReference>
<protein>
    <submittedName>
        <fullName evidence="8">Site-specific integrase</fullName>
    </submittedName>
</protein>
<proteinExistence type="inferred from homology"/>
<keyword evidence="6" id="KW-0472">Membrane</keyword>
<sequence length="425" mass="46488">MAARNPGNVEIQDRWTTRAGEPSTRHGVGKRWRVRWVDLEGAQRSKSYTRKVDAKKFADEISAQLTRGDYVDPHERMTVGELWRLWEPVHATTVKPRTAYSRRSTWHVHVAPAWSSRVASRIRKAHVTEWVADMTRAGASPATVHQAAVVLRLVLGYGVDAGVLIVNPASGVRLPRAAASRRVYLAVSQVEQLSGAAGDVAGEWARVLVRLLAYTGLRWGEATGLRVEDVDLARRRLAVVQAIEVVGGKMIIGTPKTHEQRAVPLPGALVEDVASLLRGRESGALVFASGRGTPVSASNFRQRVWQPAVEDVDGLVPEDVRIHDLRHTAASLAISAGANVKAVQAMLGHASAVMTLDTYADLFPDDLDAVGVAMDMLIVESRRVELSRWWASMVATPGWVAGAMWLWLASRPRGGGGRRRHLRAV</sequence>
<dbReference type="InterPro" id="IPR050808">
    <property type="entry name" value="Phage_Integrase"/>
</dbReference>